<protein>
    <submittedName>
        <fullName evidence="4">OB-fold domain-containing protein</fullName>
    </submittedName>
</protein>
<proteinExistence type="predicted"/>
<comment type="caution">
    <text evidence="4">The sequence shown here is derived from an EMBL/GenBank/DDBJ whole genome shotgun (WGS) entry which is preliminary data.</text>
</comment>
<dbReference type="SUPFAM" id="SSF50249">
    <property type="entry name" value="Nucleic acid-binding proteins"/>
    <property type="match status" value="1"/>
</dbReference>
<dbReference type="GO" id="GO:0016746">
    <property type="term" value="F:acyltransferase activity"/>
    <property type="evidence" value="ECO:0007669"/>
    <property type="project" value="InterPro"/>
</dbReference>
<dbReference type="InterPro" id="IPR016039">
    <property type="entry name" value="Thiolase-like"/>
</dbReference>
<evidence type="ECO:0000313" key="5">
    <source>
        <dbReference type="Proteomes" id="UP000582974"/>
    </source>
</evidence>
<accession>A0A838AC73</accession>
<dbReference type="Gene3D" id="3.40.47.10">
    <property type="match status" value="1"/>
</dbReference>
<reference evidence="4 5" key="1">
    <citation type="submission" date="2020-07" db="EMBL/GenBank/DDBJ databases">
        <title>Genome of Haloechinothrix sp.</title>
        <authorList>
            <person name="Tang S.-K."/>
            <person name="Yang L."/>
            <person name="Zhu W.-Y."/>
        </authorList>
    </citation>
    <scope>NUCLEOTIDE SEQUENCE [LARGE SCALE GENOMIC DNA]</scope>
    <source>
        <strain evidence="4 5">YIM 98757</strain>
    </source>
</reference>
<dbReference type="Proteomes" id="UP000582974">
    <property type="component" value="Unassembled WGS sequence"/>
</dbReference>
<dbReference type="RefSeq" id="WP_180893657.1">
    <property type="nucleotide sequence ID" value="NZ_JACCKD010000005.1"/>
</dbReference>
<organism evidence="4 5">
    <name type="scientific">Haloechinothrix aidingensis</name>
    <dbReference type="NCBI Taxonomy" id="2752311"/>
    <lineage>
        <taxon>Bacteria</taxon>
        <taxon>Bacillati</taxon>
        <taxon>Actinomycetota</taxon>
        <taxon>Actinomycetes</taxon>
        <taxon>Pseudonocardiales</taxon>
        <taxon>Pseudonocardiaceae</taxon>
        <taxon>Haloechinothrix</taxon>
    </lineage>
</organism>
<gene>
    <name evidence="4" type="ORF">H0B56_14850</name>
</gene>
<sequence>MSSANGIVAYAGYVPRYRVQREEMAAGLGAQSGPGARVVAGFDEDSTTMGVEAAAALLATLPEGDRAPAGGLYLATTSPAYADKANAAAVHAALDLPSSAFAADVAGSARSGMAAWRAAAADGGMAIMSDVRRGLPGSGDERTGGDGAAAFLFGDADHAVAEIVAQVSETAEILDRWRAPGGAAAGQWEERFGVEAYQPLAERAVRAVTDAAGGVAPDHAVVVSPNPGVAKRVRRLAAGAVSTTGSPVGHAGAADAGLGLADALDRAQPGETILVLSVADGCDALMLRVTDRIAAARQPHPVADQLTCGIDVPYPTYLAWRGLLEREPPRRPEPDRPAGPPSARGARWKFAFTGARCLRCGFVHLPPQRVCKGCRAADDMVPCPLARSAGTVATYTVDHLAFSPSPPLIEAVIDFDGGGRYTLEVADAAPETITVGTRVTLTFRMLYTSHGVHNYFWKARVADTQAPGYRQATPDAKRGADHG</sequence>
<dbReference type="InterPro" id="IPR022002">
    <property type="entry name" value="ChsH2_Znr"/>
</dbReference>
<dbReference type="EMBL" id="JACCKD010000005">
    <property type="protein sequence ID" value="MBA0126827.1"/>
    <property type="molecule type" value="Genomic_DNA"/>
</dbReference>
<dbReference type="InterPro" id="IPR002878">
    <property type="entry name" value="ChsH2_C"/>
</dbReference>
<dbReference type="SUPFAM" id="SSF53901">
    <property type="entry name" value="Thiolase-like"/>
    <property type="match status" value="2"/>
</dbReference>
<evidence type="ECO:0000256" key="1">
    <source>
        <dbReference type="SAM" id="MobiDB-lite"/>
    </source>
</evidence>
<feature type="region of interest" description="Disordered" evidence="1">
    <location>
        <begin position="325"/>
        <end position="345"/>
    </location>
</feature>
<dbReference type="AlphaFoldDB" id="A0A838AC73"/>
<name>A0A838AC73_9PSEU</name>
<evidence type="ECO:0000259" key="2">
    <source>
        <dbReference type="Pfam" id="PF01796"/>
    </source>
</evidence>
<feature type="domain" description="ChsH2 C-terminal OB-fold" evidence="2">
    <location>
        <begin position="389"/>
        <end position="444"/>
    </location>
</feature>
<feature type="domain" description="ChsH2 rubredoxin-like zinc ribbon" evidence="3">
    <location>
        <begin position="352"/>
        <end position="378"/>
    </location>
</feature>
<evidence type="ECO:0000259" key="3">
    <source>
        <dbReference type="Pfam" id="PF12172"/>
    </source>
</evidence>
<evidence type="ECO:0000313" key="4">
    <source>
        <dbReference type="EMBL" id="MBA0126827.1"/>
    </source>
</evidence>
<dbReference type="Pfam" id="PF12172">
    <property type="entry name" value="zf-ChsH2"/>
    <property type="match status" value="1"/>
</dbReference>
<dbReference type="Pfam" id="PF01796">
    <property type="entry name" value="OB_ChsH2_C"/>
    <property type="match status" value="1"/>
</dbReference>
<feature type="compositionally biased region" description="Basic and acidic residues" evidence="1">
    <location>
        <begin position="325"/>
        <end position="336"/>
    </location>
</feature>
<dbReference type="InterPro" id="IPR012340">
    <property type="entry name" value="NA-bd_OB-fold"/>
</dbReference>
<keyword evidence="5" id="KW-1185">Reference proteome</keyword>